<dbReference type="Proteomes" id="UP000533080">
    <property type="component" value="Unassembled WGS sequence"/>
</dbReference>
<proteinExistence type="predicted"/>
<protein>
    <submittedName>
        <fullName evidence="2">Uncharacterized protein</fullName>
    </submittedName>
</protein>
<sequence>MFSSFPRLVRTASVFATLALAPSALAEQAAYGTSYVFTTVDAVMVYSSGSNFEVTGILEGETSPRTINFRPQIGDSGAQQGFGARCDRMALLLMTRPGRFHLTVHTLASNWPTTCKLTRLP</sequence>
<gene>
    <name evidence="2" type="ORF">HNV28_04350</name>
</gene>
<keyword evidence="1" id="KW-0732">Signal</keyword>
<feature type="chain" id="PRO_5030931896" evidence="1">
    <location>
        <begin position="27"/>
        <end position="121"/>
    </location>
</feature>
<dbReference type="EMBL" id="JABFNT010000010">
    <property type="protein sequence ID" value="NOJ77578.1"/>
    <property type="molecule type" value="Genomic_DNA"/>
</dbReference>
<reference evidence="2 3" key="1">
    <citation type="submission" date="2020-05" db="EMBL/GenBank/DDBJ databases">
        <authorList>
            <person name="Whitworth D."/>
        </authorList>
    </citation>
    <scope>NUCLEOTIDE SEQUENCE [LARGE SCALE GENOMIC DNA]</scope>
    <source>
        <strain evidence="2 3">AM005</strain>
    </source>
</reference>
<name>A0A7Y4MQL7_MYXXA</name>
<dbReference type="RefSeq" id="WP_171440067.1">
    <property type="nucleotide sequence ID" value="NZ_JABFNS010000051.1"/>
</dbReference>
<accession>A0A7Y4MQL7</accession>
<evidence type="ECO:0000256" key="1">
    <source>
        <dbReference type="SAM" id="SignalP"/>
    </source>
</evidence>
<feature type="signal peptide" evidence="1">
    <location>
        <begin position="1"/>
        <end position="26"/>
    </location>
</feature>
<organism evidence="2 3">
    <name type="scientific">Myxococcus xanthus</name>
    <dbReference type="NCBI Taxonomy" id="34"/>
    <lineage>
        <taxon>Bacteria</taxon>
        <taxon>Pseudomonadati</taxon>
        <taxon>Myxococcota</taxon>
        <taxon>Myxococcia</taxon>
        <taxon>Myxococcales</taxon>
        <taxon>Cystobacterineae</taxon>
        <taxon>Myxococcaceae</taxon>
        <taxon>Myxococcus</taxon>
    </lineage>
</organism>
<comment type="caution">
    <text evidence="2">The sequence shown here is derived from an EMBL/GenBank/DDBJ whole genome shotgun (WGS) entry which is preliminary data.</text>
</comment>
<evidence type="ECO:0000313" key="2">
    <source>
        <dbReference type="EMBL" id="NOJ77578.1"/>
    </source>
</evidence>
<dbReference type="AlphaFoldDB" id="A0A7Y4MQL7"/>
<evidence type="ECO:0000313" key="3">
    <source>
        <dbReference type="Proteomes" id="UP000533080"/>
    </source>
</evidence>